<name>A0AAU8ES82_9MICC</name>
<dbReference type="RefSeq" id="WP_353711949.1">
    <property type="nucleotide sequence ID" value="NZ_CP159279.1"/>
</dbReference>
<sequence>MTVEPRFRGNRTGHAMLRAILGTIGRNTALVIVEAAPMLDDDAPMEGSPQHVAAKEKLRRYWMDFGFREAAGDYLYFEAA</sequence>
<dbReference type="EMBL" id="CP159279">
    <property type="protein sequence ID" value="XCH11689.1"/>
    <property type="molecule type" value="Genomic_DNA"/>
</dbReference>
<evidence type="ECO:0000313" key="1">
    <source>
        <dbReference type="EMBL" id="XCH11689.1"/>
    </source>
</evidence>
<protein>
    <submittedName>
        <fullName evidence="1">Uncharacterized protein</fullName>
    </submittedName>
</protein>
<organism evidence="1">
    <name type="scientific">Arthrobacter sp. K5</name>
    <dbReference type="NCBI Taxonomy" id="2839623"/>
    <lineage>
        <taxon>Bacteria</taxon>
        <taxon>Bacillati</taxon>
        <taxon>Actinomycetota</taxon>
        <taxon>Actinomycetes</taxon>
        <taxon>Micrococcales</taxon>
        <taxon>Micrococcaceae</taxon>
        <taxon>Arthrobacter</taxon>
    </lineage>
</organism>
<reference evidence="1" key="1">
    <citation type="submission" date="2024-06" db="EMBL/GenBank/DDBJ databases">
        <title>Biodegradation of dimethachlon by Arthrobacter sp. K5: mechanistic insights and ecological implications.</title>
        <authorList>
            <person name="Hu S."/>
            <person name="Lu P."/>
        </authorList>
    </citation>
    <scope>NUCLEOTIDE SEQUENCE</scope>
    <source>
        <strain evidence="1">K5</strain>
    </source>
</reference>
<proteinExistence type="predicted"/>
<gene>
    <name evidence="1" type="ORF">ABRP34_01340</name>
</gene>
<accession>A0AAU8ES82</accession>
<dbReference type="AlphaFoldDB" id="A0AAU8ES82"/>